<reference evidence="1" key="1">
    <citation type="submission" date="2018-02" db="EMBL/GenBank/DDBJ databases">
        <title>Rhizophora mucronata_Transcriptome.</title>
        <authorList>
            <person name="Meera S.P."/>
            <person name="Sreeshan A."/>
            <person name="Augustine A."/>
        </authorList>
    </citation>
    <scope>NUCLEOTIDE SEQUENCE</scope>
    <source>
        <tissue evidence="1">Leaf</tissue>
    </source>
</reference>
<dbReference type="AlphaFoldDB" id="A0A2P2NZX2"/>
<accession>A0A2P2NZX2</accession>
<protein>
    <submittedName>
        <fullName evidence="1">Uncharacterized protein</fullName>
    </submittedName>
</protein>
<dbReference type="EMBL" id="GGEC01067582">
    <property type="protein sequence ID" value="MBX48066.1"/>
    <property type="molecule type" value="Transcribed_RNA"/>
</dbReference>
<name>A0A2P2NZX2_RHIMU</name>
<sequence length="50" mass="5925">MIFFVQCIIETPLNCYPTTTCQCWHLHGTSKVKSNAYFSVQEITNYFLRF</sequence>
<evidence type="ECO:0000313" key="1">
    <source>
        <dbReference type="EMBL" id="MBX48066.1"/>
    </source>
</evidence>
<organism evidence="1">
    <name type="scientific">Rhizophora mucronata</name>
    <name type="common">Asiatic mangrove</name>
    <dbReference type="NCBI Taxonomy" id="61149"/>
    <lineage>
        <taxon>Eukaryota</taxon>
        <taxon>Viridiplantae</taxon>
        <taxon>Streptophyta</taxon>
        <taxon>Embryophyta</taxon>
        <taxon>Tracheophyta</taxon>
        <taxon>Spermatophyta</taxon>
        <taxon>Magnoliopsida</taxon>
        <taxon>eudicotyledons</taxon>
        <taxon>Gunneridae</taxon>
        <taxon>Pentapetalae</taxon>
        <taxon>rosids</taxon>
        <taxon>fabids</taxon>
        <taxon>Malpighiales</taxon>
        <taxon>Rhizophoraceae</taxon>
        <taxon>Rhizophora</taxon>
    </lineage>
</organism>
<proteinExistence type="predicted"/>